<feature type="non-terminal residue" evidence="1">
    <location>
        <position position="1"/>
    </location>
</feature>
<reference evidence="1" key="1">
    <citation type="journal article" date="2015" name="Nature">
        <title>Complex archaea that bridge the gap between prokaryotes and eukaryotes.</title>
        <authorList>
            <person name="Spang A."/>
            <person name="Saw J.H."/>
            <person name="Jorgensen S.L."/>
            <person name="Zaremba-Niedzwiedzka K."/>
            <person name="Martijn J."/>
            <person name="Lind A.E."/>
            <person name="van Eijk R."/>
            <person name="Schleper C."/>
            <person name="Guy L."/>
            <person name="Ettema T.J."/>
        </authorList>
    </citation>
    <scope>NUCLEOTIDE SEQUENCE</scope>
</reference>
<sequence length="445" mass="51265">LSPRDWPVWSWLGLQRLTTQEVQTIYRRGLITGTELFTHLAEIGWAASDRPLIEELGWTIPNAMLLTQGNLQQKKSESQILNDITFADINPKFARQYLDAVLTKPASQDLVAYELRKDPDLSGLDARLKQIGIHPDYFDVYKTLAHPIPPVADIITMAVREAFTPSIAAKFGQYEDFPKPFEEWAAKKGLSSEWAERYWAAHWSLPSATQGFEMLHRGVIQRDELNMLLRALDVMPFWREKLTGIAYRRLSRVDIRRMYGVGVLTEAEVYEAYVELGYNDRDSRRMSDFTVKQILATQSKFTASDVIAAFTKYMINTSEARSLLIDIGVRSENLAFILSAAEYKREWALTESKISAIHNLFRKAVYDDSRARSELLRLDMPAQRVDVLMEQWFIDEKGKAPRYWTTAQTLSFIEKKLITGERGRQELTNIGYDDEHINIYMEASK</sequence>
<evidence type="ECO:0000313" key="1">
    <source>
        <dbReference type="EMBL" id="KKM01977.1"/>
    </source>
</evidence>
<organism evidence="1">
    <name type="scientific">marine sediment metagenome</name>
    <dbReference type="NCBI Taxonomy" id="412755"/>
    <lineage>
        <taxon>unclassified sequences</taxon>
        <taxon>metagenomes</taxon>
        <taxon>ecological metagenomes</taxon>
    </lineage>
</organism>
<proteinExistence type="predicted"/>
<dbReference type="AlphaFoldDB" id="A0A0F9HFP3"/>
<comment type="caution">
    <text evidence="1">The sequence shown here is derived from an EMBL/GenBank/DDBJ whole genome shotgun (WGS) entry which is preliminary data.</text>
</comment>
<dbReference type="EMBL" id="LAZR01017054">
    <property type="protein sequence ID" value="KKM01977.1"/>
    <property type="molecule type" value="Genomic_DNA"/>
</dbReference>
<name>A0A0F9HFP3_9ZZZZ</name>
<protein>
    <submittedName>
        <fullName evidence="1">Uncharacterized protein</fullName>
    </submittedName>
</protein>
<accession>A0A0F9HFP3</accession>
<gene>
    <name evidence="1" type="ORF">LCGC14_1789080</name>
</gene>